<dbReference type="Proteomes" id="UP000253529">
    <property type="component" value="Unassembled WGS sequence"/>
</dbReference>
<name>A0A366ETD3_9HYPH</name>
<organism evidence="3 4">
    <name type="scientific">Roseiarcus fermentans</name>
    <dbReference type="NCBI Taxonomy" id="1473586"/>
    <lineage>
        <taxon>Bacteria</taxon>
        <taxon>Pseudomonadati</taxon>
        <taxon>Pseudomonadota</taxon>
        <taxon>Alphaproteobacteria</taxon>
        <taxon>Hyphomicrobiales</taxon>
        <taxon>Roseiarcaceae</taxon>
        <taxon>Roseiarcus</taxon>
    </lineage>
</organism>
<sequence>METRANFVLIGAFTLAAVIGAFAFLMWIVGLGTGSHRHYQVVFSGSVSGLSVGSNVLFNGLKVGEVTNLSFVKDNPTQVIADIDVTNGSAPINASTKAQLETQGLTGTGVVALKGGEVKGAAELKGSPPVIASLPTATLADLQTKAGYVLDLANKLLVDNAVPIHQTIENVQQFSMALGHNAGRVDEALAAIADLGKVIQPLASKAQLLAQDADTLIKSIDSAKVNEVIGNAQVFSRALANSAGNTEAVMRDGAAFIKRLNEASSKLDSAIGDIDAIAKAVDPDKVANVVNAASEVANTVRQNRVNIDATLKNAAEISATLRESADKLDGLMTAAQSFLGSPGTKSALGQVGDAAASIKKLADDIDARVKEISVGLTRFSGSGLRQYEALAVQGQRVLDDVDRLVRSFERNPSQILFGNKPSLPEYNGR</sequence>
<dbReference type="AlphaFoldDB" id="A0A366ETD3"/>
<evidence type="ECO:0000259" key="2">
    <source>
        <dbReference type="Pfam" id="PF02470"/>
    </source>
</evidence>
<dbReference type="RefSeq" id="WP_113891810.1">
    <property type="nucleotide sequence ID" value="NZ_QNRK01000034.1"/>
</dbReference>
<feature type="domain" description="Mce/MlaD" evidence="2">
    <location>
        <begin position="39"/>
        <end position="115"/>
    </location>
</feature>
<comment type="caution">
    <text evidence="3">The sequence shown here is derived from an EMBL/GenBank/DDBJ whole genome shotgun (WGS) entry which is preliminary data.</text>
</comment>
<reference evidence="3 4" key="1">
    <citation type="submission" date="2018-06" db="EMBL/GenBank/DDBJ databases">
        <title>Genomic Encyclopedia of Type Strains, Phase IV (KMG-IV): sequencing the most valuable type-strain genomes for metagenomic binning, comparative biology and taxonomic classification.</title>
        <authorList>
            <person name="Goeker M."/>
        </authorList>
    </citation>
    <scope>NUCLEOTIDE SEQUENCE [LARGE SCALE GENOMIC DNA]</scope>
    <source>
        <strain evidence="3 4">DSM 24875</strain>
    </source>
</reference>
<accession>A0A366ETD3</accession>
<keyword evidence="1" id="KW-0812">Transmembrane</keyword>
<keyword evidence="1" id="KW-0472">Membrane</keyword>
<dbReference type="PANTHER" id="PTHR36698">
    <property type="entry name" value="BLL5892 PROTEIN"/>
    <property type="match status" value="1"/>
</dbReference>
<dbReference type="PANTHER" id="PTHR36698:SF2">
    <property type="entry name" value="MCE_MLAD DOMAIN-CONTAINING PROTEIN"/>
    <property type="match status" value="1"/>
</dbReference>
<dbReference type="Pfam" id="PF02470">
    <property type="entry name" value="MlaD"/>
    <property type="match status" value="1"/>
</dbReference>
<evidence type="ECO:0000313" key="3">
    <source>
        <dbReference type="EMBL" id="RBP05657.1"/>
    </source>
</evidence>
<evidence type="ECO:0000313" key="4">
    <source>
        <dbReference type="Proteomes" id="UP000253529"/>
    </source>
</evidence>
<gene>
    <name evidence="3" type="ORF">DFR50_13420</name>
</gene>
<dbReference type="OrthoDB" id="9808689at2"/>
<proteinExistence type="predicted"/>
<feature type="transmembrane region" description="Helical" evidence="1">
    <location>
        <begin position="7"/>
        <end position="29"/>
    </location>
</feature>
<keyword evidence="4" id="KW-1185">Reference proteome</keyword>
<keyword evidence="1" id="KW-1133">Transmembrane helix</keyword>
<protein>
    <submittedName>
        <fullName evidence="3">Phospholipid/cholesterol/gamma-HCH transport system substrate-binding protein</fullName>
    </submittedName>
</protein>
<evidence type="ECO:0000256" key="1">
    <source>
        <dbReference type="SAM" id="Phobius"/>
    </source>
</evidence>
<dbReference type="InterPro" id="IPR003399">
    <property type="entry name" value="Mce/MlaD"/>
</dbReference>
<dbReference type="EMBL" id="QNRK01000034">
    <property type="protein sequence ID" value="RBP05657.1"/>
    <property type="molecule type" value="Genomic_DNA"/>
</dbReference>